<feature type="transmembrane region" description="Helical" evidence="7">
    <location>
        <begin position="299"/>
        <end position="324"/>
    </location>
</feature>
<dbReference type="GO" id="GO:0070069">
    <property type="term" value="C:cytochrome complex"/>
    <property type="evidence" value="ECO:0007669"/>
    <property type="project" value="TreeGrafter"/>
</dbReference>
<evidence type="ECO:0000256" key="1">
    <source>
        <dbReference type="ARBA" id="ARBA00004651"/>
    </source>
</evidence>
<dbReference type="HOGENOM" id="CLU_049294_1_0_6"/>
<feature type="transmembrane region" description="Helical" evidence="7">
    <location>
        <begin position="85"/>
        <end position="105"/>
    </location>
</feature>
<evidence type="ECO:0000256" key="6">
    <source>
        <dbReference type="ARBA" id="ARBA00023136"/>
    </source>
</evidence>
<feature type="transmembrane region" description="Helical" evidence="7">
    <location>
        <begin position="117"/>
        <end position="138"/>
    </location>
</feature>
<name>A0A077PH83_XENBV</name>
<sequence>MGIDLPLIWFLIIIFSTMMYIVMDGFDLGIGILYPMMKGQSDRDLMMNSVAPVWDGNETWLVLGGAALFGAFPLAYAVILDALAIPLTIMLLGLIFRGVAFEFRFKATPEHQHIWDKAFISGSIIATFTQGMVVGAVIEGFPVENRTYIGGAFDWFAPFPLFCGFGLVVAYALLGCGWLVMKTEGHLQQQMYRILRPLTLLMLAVISIISLWTPIAHQAIAERWFSLPNLLFFIPVPLLVIGSSWKLLQANGNTSHYTPFLAALLLIFMGFSGLGISIWPNIIPPMIGYQEAAAPPQSLGFMLVGALFIIPIILVYTFWSYYVFRGKITHEQGYH</sequence>
<keyword evidence="5 7" id="KW-1133">Transmembrane helix</keyword>
<dbReference type="InterPro" id="IPR003317">
    <property type="entry name" value="Cyt-d_oxidase_su2"/>
</dbReference>
<comment type="similarity">
    <text evidence="2">Belongs to the cytochrome ubiquinol oxidase subunit 2 family.</text>
</comment>
<feature type="transmembrane region" description="Helical" evidence="7">
    <location>
        <begin position="6"/>
        <end position="37"/>
    </location>
</feature>
<evidence type="ECO:0000256" key="3">
    <source>
        <dbReference type="ARBA" id="ARBA00022475"/>
    </source>
</evidence>
<reference evidence="8" key="1">
    <citation type="submission" date="2013-07" db="EMBL/GenBank/DDBJ databases">
        <title>Sub-species coevolution in mutualistic symbiosis.</title>
        <authorList>
            <person name="Murfin K."/>
            <person name="Klassen J."/>
            <person name="Lee M."/>
            <person name="Forst S."/>
            <person name="Stock P."/>
            <person name="Goodrich-Blair H."/>
        </authorList>
    </citation>
    <scope>NUCLEOTIDE SEQUENCE [LARGE SCALE GENOMIC DNA]</scope>
    <source>
        <strain evidence="8">Kraussei Becker Underwood</strain>
    </source>
</reference>
<dbReference type="GO" id="GO:0005886">
    <property type="term" value="C:plasma membrane"/>
    <property type="evidence" value="ECO:0007669"/>
    <property type="project" value="UniProtKB-SubCell"/>
</dbReference>
<organism evidence="8 9">
    <name type="scientific">Xenorhabdus bovienii str. kraussei Becker Underwood</name>
    <dbReference type="NCBI Taxonomy" id="1398204"/>
    <lineage>
        <taxon>Bacteria</taxon>
        <taxon>Pseudomonadati</taxon>
        <taxon>Pseudomonadota</taxon>
        <taxon>Gammaproteobacteria</taxon>
        <taxon>Enterobacterales</taxon>
        <taxon>Morganellaceae</taxon>
        <taxon>Xenorhabdus</taxon>
    </lineage>
</organism>
<evidence type="ECO:0000256" key="5">
    <source>
        <dbReference type="ARBA" id="ARBA00022989"/>
    </source>
</evidence>
<dbReference type="Proteomes" id="UP000028493">
    <property type="component" value="Unassembled WGS sequence"/>
</dbReference>
<dbReference type="EMBL" id="CBSZ010000105">
    <property type="protein sequence ID" value="CDH23650.1"/>
    <property type="molecule type" value="Genomic_DNA"/>
</dbReference>
<dbReference type="GO" id="GO:0016682">
    <property type="term" value="F:oxidoreductase activity, acting on diphenols and related substances as donors, oxygen as acceptor"/>
    <property type="evidence" value="ECO:0007669"/>
    <property type="project" value="TreeGrafter"/>
</dbReference>
<feature type="transmembrane region" description="Helical" evidence="7">
    <location>
        <begin position="260"/>
        <end position="279"/>
    </location>
</feature>
<keyword evidence="4 7" id="KW-0812">Transmembrane</keyword>
<keyword evidence="6 7" id="KW-0472">Membrane</keyword>
<evidence type="ECO:0000256" key="2">
    <source>
        <dbReference type="ARBA" id="ARBA00007543"/>
    </source>
</evidence>
<accession>A0A077PH83</accession>
<evidence type="ECO:0000256" key="4">
    <source>
        <dbReference type="ARBA" id="ARBA00022692"/>
    </source>
</evidence>
<comment type="subcellular location">
    <subcellularLocation>
        <location evidence="1">Cell membrane</location>
        <topology evidence="1">Multi-pass membrane protein</topology>
    </subcellularLocation>
</comment>
<dbReference type="Pfam" id="PF02322">
    <property type="entry name" value="Cyt_bd_oxida_II"/>
    <property type="match status" value="1"/>
</dbReference>
<dbReference type="PANTHER" id="PTHR43141:SF4">
    <property type="entry name" value="CYTOCHROME BD2 SUBUNIT II"/>
    <property type="match status" value="1"/>
</dbReference>
<dbReference type="PANTHER" id="PTHR43141">
    <property type="entry name" value="CYTOCHROME BD2 SUBUNIT II"/>
    <property type="match status" value="1"/>
</dbReference>
<feature type="transmembrane region" description="Helical" evidence="7">
    <location>
        <begin position="158"/>
        <end position="181"/>
    </location>
</feature>
<feature type="transmembrane region" description="Helical" evidence="7">
    <location>
        <begin position="227"/>
        <end position="248"/>
    </location>
</feature>
<feature type="transmembrane region" description="Helical" evidence="7">
    <location>
        <begin position="193"/>
        <end position="215"/>
    </location>
</feature>
<dbReference type="RefSeq" id="WP_038195956.1">
    <property type="nucleotide sequence ID" value="NZ_CAWLXS010000188.1"/>
</dbReference>
<dbReference type="GO" id="GO:0009055">
    <property type="term" value="F:electron transfer activity"/>
    <property type="evidence" value="ECO:0007669"/>
    <property type="project" value="TreeGrafter"/>
</dbReference>
<proteinExistence type="inferred from homology"/>
<dbReference type="NCBIfam" id="TIGR00203">
    <property type="entry name" value="cydB"/>
    <property type="match status" value="1"/>
</dbReference>
<evidence type="ECO:0000313" key="9">
    <source>
        <dbReference type="Proteomes" id="UP000028493"/>
    </source>
</evidence>
<protein>
    <submittedName>
        <fullName evidence="8">Ubiquinol oxidase subunit II, cyanide insensitive</fullName>
    </submittedName>
</protein>
<evidence type="ECO:0000313" key="8">
    <source>
        <dbReference type="EMBL" id="CDH23650.1"/>
    </source>
</evidence>
<comment type="caution">
    <text evidence="8">The sequence shown here is derived from an EMBL/GenBank/DDBJ whole genome shotgun (WGS) entry which is preliminary data.</text>
</comment>
<evidence type="ECO:0000256" key="7">
    <source>
        <dbReference type="SAM" id="Phobius"/>
    </source>
</evidence>
<gene>
    <name evidence="8" type="primary">cioB</name>
    <name evidence="8" type="ORF">XBKB1_1930005</name>
</gene>
<dbReference type="GO" id="GO:0019646">
    <property type="term" value="P:aerobic electron transport chain"/>
    <property type="evidence" value="ECO:0007669"/>
    <property type="project" value="TreeGrafter"/>
</dbReference>
<keyword evidence="3" id="KW-1003">Cell membrane</keyword>
<dbReference type="AlphaFoldDB" id="A0A077PH83"/>